<dbReference type="SUPFAM" id="SSF46689">
    <property type="entry name" value="Homeodomain-like"/>
    <property type="match status" value="1"/>
</dbReference>
<evidence type="ECO:0000256" key="2">
    <source>
        <dbReference type="ARBA" id="ARBA00022741"/>
    </source>
</evidence>
<evidence type="ECO:0000313" key="10">
    <source>
        <dbReference type="EMBL" id="ASJ71468.1"/>
    </source>
</evidence>
<dbReference type="InterPro" id="IPR027417">
    <property type="entry name" value="P-loop_NTPase"/>
</dbReference>
<dbReference type="InterPro" id="IPR009057">
    <property type="entry name" value="Homeodomain-like_sf"/>
</dbReference>
<dbReference type="InterPro" id="IPR001789">
    <property type="entry name" value="Sig_transdc_resp-reg_receiver"/>
</dbReference>
<dbReference type="GO" id="GO:0043565">
    <property type="term" value="F:sequence-specific DNA binding"/>
    <property type="evidence" value="ECO:0007669"/>
    <property type="project" value="InterPro"/>
</dbReference>
<dbReference type="PANTHER" id="PTHR32071">
    <property type="entry name" value="TRANSCRIPTIONAL REGULATORY PROTEIN"/>
    <property type="match status" value="1"/>
</dbReference>
<dbReference type="InterPro" id="IPR058031">
    <property type="entry name" value="AAA_lid_NorR"/>
</dbReference>
<dbReference type="PROSITE" id="PS50045">
    <property type="entry name" value="SIGMA54_INTERACT_4"/>
    <property type="match status" value="1"/>
</dbReference>
<dbReference type="Pfam" id="PF25601">
    <property type="entry name" value="AAA_lid_14"/>
    <property type="match status" value="1"/>
</dbReference>
<feature type="domain" description="Response regulatory" evidence="9">
    <location>
        <begin position="5"/>
        <end position="120"/>
    </location>
</feature>
<evidence type="ECO:0000256" key="4">
    <source>
        <dbReference type="ARBA" id="ARBA00023012"/>
    </source>
</evidence>
<organism evidence="10 11">
    <name type="scientific">Granulosicoccus antarcticus IMCC3135</name>
    <dbReference type="NCBI Taxonomy" id="1192854"/>
    <lineage>
        <taxon>Bacteria</taxon>
        <taxon>Pseudomonadati</taxon>
        <taxon>Pseudomonadota</taxon>
        <taxon>Gammaproteobacteria</taxon>
        <taxon>Chromatiales</taxon>
        <taxon>Granulosicoccaceae</taxon>
        <taxon>Granulosicoccus</taxon>
    </lineage>
</organism>
<dbReference type="Gene3D" id="3.40.50.300">
    <property type="entry name" value="P-loop containing nucleotide triphosphate hydrolases"/>
    <property type="match status" value="1"/>
</dbReference>
<dbReference type="EMBL" id="CP018632">
    <property type="protein sequence ID" value="ASJ71468.1"/>
    <property type="molecule type" value="Genomic_DNA"/>
</dbReference>
<evidence type="ECO:0000256" key="1">
    <source>
        <dbReference type="ARBA" id="ARBA00022553"/>
    </source>
</evidence>
<dbReference type="GO" id="GO:0005524">
    <property type="term" value="F:ATP binding"/>
    <property type="evidence" value="ECO:0007669"/>
    <property type="project" value="UniProtKB-KW"/>
</dbReference>
<dbReference type="GO" id="GO:0000160">
    <property type="term" value="P:phosphorelay signal transduction system"/>
    <property type="evidence" value="ECO:0007669"/>
    <property type="project" value="UniProtKB-KW"/>
</dbReference>
<keyword evidence="6" id="KW-0804">Transcription</keyword>
<protein>
    <submittedName>
        <fullName evidence="10">Transcriptional regulatory protein ZraR</fullName>
    </submittedName>
</protein>
<dbReference type="SUPFAM" id="SSF52172">
    <property type="entry name" value="CheY-like"/>
    <property type="match status" value="1"/>
</dbReference>
<gene>
    <name evidence="10" type="primary">zraR_1</name>
    <name evidence="10" type="ORF">IMCC3135_06805</name>
</gene>
<dbReference type="Gene3D" id="1.10.10.60">
    <property type="entry name" value="Homeodomain-like"/>
    <property type="match status" value="1"/>
</dbReference>
<dbReference type="OrthoDB" id="9804019at2"/>
<evidence type="ECO:0000256" key="6">
    <source>
        <dbReference type="ARBA" id="ARBA00023163"/>
    </source>
</evidence>
<evidence type="ECO:0000259" key="9">
    <source>
        <dbReference type="PROSITE" id="PS50110"/>
    </source>
</evidence>
<proteinExistence type="predicted"/>
<dbReference type="SMART" id="SM00448">
    <property type="entry name" value="REC"/>
    <property type="match status" value="1"/>
</dbReference>
<sequence>MSEHAVLVVDDEPDIRSLLQEILEDEGYAVSTADTAAAAQACIEEARPDLVLLDIWMPDMDGVTLLKSWKRAGTLDFPVIMISGHGTVETAVEATRHGAVDFIEKPLSLAKLLLTVEKALAETFVPEGGKEPNLPATRRLPLALGVSDYVKSMRNQIDTQANRSDSLLLIGEAGSGRVLFAQSAHDMNPGISGRFIQLRCDTLSSANAHRELYGDESAAGVSMGFLESAAGGTLFLTDIEHLPSSAQHYLHQAIEQQGFTRVGGTSRVPFRARLVASSRNELSLAVRQGALDAALASLLSDETIHIKPLREHPEDIPALLEGLVDWHVAEEGLVYRHFTVAAQNRLRNLDWPGNLLEMKNLVQRILLLGGSAEIEVPEVNRVLGIVVNSDTTVALRHDLPLREARADFERQYLLRCLAETQGNIGDLAKHVGMERTHLYRKLRSLDIDLDKVRE</sequence>
<feature type="domain" description="Sigma-54 factor interaction" evidence="8">
    <location>
        <begin position="143"/>
        <end position="367"/>
    </location>
</feature>
<dbReference type="CDD" id="cd17550">
    <property type="entry name" value="REC_NtrX-like"/>
    <property type="match status" value="1"/>
</dbReference>
<dbReference type="AlphaFoldDB" id="A0A2Z2NP76"/>
<dbReference type="FunFam" id="3.40.50.2300:FF:000018">
    <property type="entry name" value="DNA-binding transcriptional regulator NtrC"/>
    <property type="match status" value="1"/>
</dbReference>
<keyword evidence="4" id="KW-0902">Two-component regulatory system</keyword>
<accession>A0A2Z2NP76</accession>
<dbReference type="InterPro" id="IPR002197">
    <property type="entry name" value="HTH_Fis"/>
</dbReference>
<reference evidence="10 11" key="1">
    <citation type="submission" date="2016-12" db="EMBL/GenBank/DDBJ databases">
        <authorList>
            <person name="Song W.-J."/>
            <person name="Kurnit D.M."/>
        </authorList>
    </citation>
    <scope>NUCLEOTIDE SEQUENCE [LARGE SCALE GENOMIC DNA]</scope>
    <source>
        <strain evidence="10 11">IMCC3135</strain>
    </source>
</reference>
<evidence type="ECO:0000259" key="8">
    <source>
        <dbReference type="PROSITE" id="PS50045"/>
    </source>
</evidence>
<keyword evidence="1 7" id="KW-0597">Phosphoprotein</keyword>
<keyword evidence="5" id="KW-0805">Transcription regulation</keyword>
<dbReference type="RefSeq" id="WP_088916905.1">
    <property type="nucleotide sequence ID" value="NZ_CP018632.1"/>
</dbReference>
<name>A0A2Z2NP76_9GAMM</name>
<dbReference type="InterPro" id="IPR002078">
    <property type="entry name" value="Sigma_54_int"/>
</dbReference>
<keyword evidence="11" id="KW-1185">Reference proteome</keyword>
<dbReference type="Gene3D" id="3.40.50.2300">
    <property type="match status" value="1"/>
</dbReference>
<evidence type="ECO:0000256" key="7">
    <source>
        <dbReference type="PROSITE-ProRule" id="PRU00169"/>
    </source>
</evidence>
<dbReference type="Gene3D" id="1.10.8.60">
    <property type="match status" value="1"/>
</dbReference>
<evidence type="ECO:0000313" key="11">
    <source>
        <dbReference type="Proteomes" id="UP000250079"/>
    </source>
</evidence>
<evidence type="ECO:0000256" key="5">
    <source>
        <dbReference type="ARBA" id="ARBA00023015"/>
    </source>
</evidence>
<dbReference type="Pfam" id="PF00072">
    <property type="entry name" value="Response_reg"/>
    <property type="match status" value="1"/>
</dbReference>
<dbReference type="KEGG" id="gai:IMCC3135_06805"/>
<feature type="modified residue" description="4-aspartylphosphate" evidence="7">
    <location>
        <position position="54"/>
    </location>
</feature>
<evidence type="ECO:0000256" key="3">
    <source>
        <dbReference type="ARBA" id="ARBA00022840"/>
    </source>
</evidence>
<dbReference type="InterPro" id="IPR011006">
    <property type="entry name" value="CheY-like_superfamily"/>
</dbReference>
<dbReference type="Proteomes" id="UP000250079">
    <property type="component" value="Chromosome"/>
</dbReference>
<dbReference type="GO" id="GO:0006355">
    <property type="term" value="P:regulation of DNA-templated transcription"/>
    <property type="evidence" value="ECO:0007669"/>
    <property type="project" value="InterPro"/>
</dbReference>
<dbReference type="SUPFAM" id="SSF52540">
    <property type="entry name" value="P-loop containing nucleoside triphosphate hydrolases"/>
    <property type="match status" value="1"/>
</dbReference>
<keyword evidence="3" id="KW-0067">ATP-binding</keyword>
<dbReference type="PANTHER" id="PTHR32071:SF17">
    <property type="entry name" value="TRANSCRIPTIONAL REGULATOR (NTRC FAMILY)"/>
    <property type="match status" value="1"/>
</dbReference>
<dbReference type="Pfam" id="PF02954">
    <property type="entry name" value="HTH_8"/>
    <property type="match status" value="1"/>
</dbReference>
<keyword evidence="2" id="KW-0547">Nucleotide-binding</keyword>
<dbReference type="PROSITE" id="PS50110">
    <property type="entry name" value="RESPONSE_REGULATORY"/>
    <property type="match status" value="1"/>
</dbReference>
<dbReference type="Pfam" id="PF00158">
    <property type="entry name" value="Sigma54_activat"/>
    <property type="match status" value="1"/>
</dbReference>